<dbReference type="OrthoDB" id="2333384at2759"/>
<dbReference type="Pfam" id="PF02752">
    <property type="entry name" value="Arrestin_C"/>
    <property type="match status" value="1"/>
</dbReference>
<dbReference type="InterPro" id="IPR050357">
    <property type="entry name" value="Arrestin_domain-protein"/>
</dbReference>
<organism evidence="4 5">
    <name type="scientific">Folsomia candida</name>
    <name type="common">Springtail</name>
    <dbReference type="NCBI Taxonomy" id="158441"/>
    <lineage>
        <taxon>Eukaryota</taxon>
        <taxon>Metazoa</taxon>
        <taxon>Ecdysozoa</taxon>
        <taxon>Arthropoda</taxon>
        <taxon>Hexapoda</taxon>
        <taxon>Collembola</taxon>
        <taxon>Entomobryomorpha</taxon>
        <taxon>Isotomoidea</taxon>
        <taxon>Isotomidae</taxon>
        <taxon>Proisotominae</taxon>
        <taxon>Folsomia</taxon>
    </lineage>
</organism>
<dbReference type="Proteomes" id="UP000198287">
    <property type="component" value="Unassembled WGS sequence"/>
</dbReference>
<evidence type="ECO:0000313" key="5">
    <source>
        <dbReference type="Proteomes" id="UP000198287"/>
    </source>
</evidence>
<evidence type="ECO:0000256" key="1">
    <source>
        <dbReference type="ARBA" id="ARBA00005298"/>
    </source>
</evidence>
<comment type="similarity">
    <text evidence="1">Belongs to the arrestin family.</text>
</comment>
<evidence type="ECO:0000259" key="2">
    <source>
        <dbReference type="Pfam" id="PF00339"/>
    </source>
</evidence>
<dbReference type="AlphaFoldDB" id="A0A226EWT3"/>
<dbReference type="InterPro" id="IPR011022">
    <property type="entry name" value="Arrestin_C-like"/>
</dbReference>
<dbReference type="EMBL" id="LNIX01000001">
    <property type="protein sequence ID" value="OXA61999.1"/>
    <property type="molecule type" value="Genomic_DNA"/>
</dbReference>
<dbReference type="InterPro" id="IPR014756">
    <property type="entry name" value="Ig_E-set"/>
</dbReference>
<reference evidence="4 5" key="1">
    <citation type="submission" date="2015-12" db="EMBL/GenBank/DDBJ databases">
        <title>The genome of Folsomia candida.</title>
        <authorList>
            <person name="Faddeeva A."/>
            <person name="Derks M.F."/>
            <person name="Anvar Y."/>
            <person name="Smit S."/>
            <person name="Van Straalen N."/>
            <person name="Roelofs D."/>
        </authorList>
    </citation>
    <scope>NUCLEOTIDE SEQUENCE [LARGE SCALE GENOMIC DNA]</scope>
    <source>
        <strain evidence="4 5">VU population</strain>
        <tissue evidence="4">Whole body</tissue>
    </source>
</reference>
<feature type="domain" description="Arrestin C-terminal-like" evidence="3">
    <location>
        <begin position="188"/>
        <end position="309"/>
    </location>
</feature>
<dbReference type="InterPro" id="IPR014752">
    <property type="entry name" value="Arrestin-like_C"/>
</dbReference>
<dbReference type="GO" id="GO:0005737">
    <property type="term" value="C:cytoplasm"/>
    <property type="evidence" value="ECO:0007669"/>
    <property type="project" value="TreeGrafter"/>
</dbReference>
<keyword evidence="5" id="KW-1185">Reference proteome</keyword>
<dbReference type="Pfam" id="PF00339">
    <property type="entry name" value="Arrestin_N"/>
    <property type="match status" value="1"/>
</dbReference>
<protein>
    <submittedName>
        <fullName evidence="4">Arrestin domain-containing protein 2</fullName>
    </submittedName>
</protein>
<sequence>MATFMGRKHLFNAYPSLVTLLLRICDRYNVTSVSGYPCPGIRMSKKGETEKHILRSEFMEKAKPVGIKVGSCIPKKKLISYRKYFSSATVHTDTISQPFGIFRYHFSYTLPVGIPTSCYHEYGSISYHVKAIMTRSICTCNPKIKKPFLVNGSTTYLPNEVSIPAHVQKIKHFPSFLRCGMDKIFFLLETNFSGMVPGDFINFQLTVENNSVFELHQNVTLVQIMKFKANGSSRREHSEVMKMKGDIIPQREKQVWTGSLQIPRKVLLTGLDGSKLINVRHVLKAQIKAPFLCAYFSSSLELPLTIGSPNGKQAK</sequence>
<dbReference type="PANTHER" id="PTHR11188">
    <property type="entry name" value="ARRESTIN DOMAIN CONTAINING PROTEIN"/>
    <property type="match status" value="1"/>
</dbReference>
<gene>
    <name evidence="4" type="ORF">Fcan01_00126</name>
</gene>
<accession>A0A226EWT3</accession>
<dbReference type="GO" id="GO:0015031">
    <property type="term" value="P:protein transport"/>
    <property type="evidence" value="ECO:0007669"/>
    <property type="project" value="TreeGrafter"/>
</dbReference>
<comment type="caution">
    <text evidence="4">The sequence shown here is derived from an EMBL/GenBank/DDBJ whole genome shotgun (WGS) entry which is preliminary data.</text>
</comment>
<dbReference type="SUPFAM" id="SSF81296">
    <property type="entry name" value="E set domains"/>
    <property type="match status" value="2"/>
</dbReference>
<dbReference type="PANTHER" id="PTHR11188:SF176">
    <property type="entry name" value="ARRESTIN DOMAIN-CONTAINING PROTEIN 1"/>
    <property type="match status" value="1"/>
</dbReference>
<feature type="domain" description="Arrestin-like N-terminal" evidence="2">
    <location>
        <begin position="78"/>
        <end position="150"/>
    </location>
</feature>
<dbReference type="InterPro" id="IPR011021">
    <property type="entry name" value="Arrestin-like_N"/>
</dbReference>
<proteinExistence type="inferred from homology"/>
<name>A0A226EWT3_FOLCA</name>
<evidence type="ECO:0000259" key="3">
    <source>
        <dbReference type="Pfam" id="PF02752"/>
    </source>
</evidence>
<evidence type="ECO:0000313" key="4">
    <source>
        <dbReference type="EMBL" id="OXA61999.1"/>
    </source>
</evidence>
<dbReference type="Gene3D" id="2.60.40.640">
    <property type="match status" value="2"/>
</dbReference>